<dbReference type="HOGENOM" id="CLU_143633_0_0_1"/>
<feature type="region of interest" description="Disordered" evidence="1">
    <location>
        <begin position="42"/>
        <end position="108"/>
    </location>
</feature>
<feature type="compositionally biased region" description="Basic and acidic residues" evidence="1">
    <location>
        <begin position="44"/>
        <end position="61"/>
    </location>
</feature>
<keyword evidence="2" id="KW-1133">Transmembrane helix</keyword>
<reference evidence="4" key="1">
    <citation type="journal article" date="2014" name="Genome Announc.">
        <title>Genome sequence and annotation of Acremonium chrysogenum, producer of the beta-lactam antibiotic cephalosporin C.</title>
        <authorList>
            <person name="Terfehr D."/>
            <person name="Dahlmann T.A."/>
            <person name="Specht T."/>
            <person name="Zadra I."/>
            <person name="Kuernsteiner H."/>
            <person name="Kueck U."/>
        </authorList>
    </citation>
    <scope>NUCLEOTIDE SEQUENCE [LARGE SCALE GENOMIC DNA]</scope>
    <source>
        <strain evidence="4">ATCC 11550 / CBS 779.69 / DSM 880 / IAM 14645 / JCM 23072 / IMI 49137</strain>
    </source>
</reference>
<keyword evidence="2" id="KW-0812">Transmembrane</keyword>
<dbReference type="EMBL" id="JPKY01000099">
    <property type="protein sequence ID" value="KFH42278.1"/>
    <property type="molecule type" value="Genomic_DNA"/>
</dbReference>
<evidence type="ECO:0000313" key="3">
    <source>
        <dbReference type="EMBL" id="KFH42278.1"/>
    </source>
</evidence>
<evidence type="ECO:0000313" key="4">
    <source>
        <dbReference type="Proteomes" id="UP000029964"/>
    </source>
</evidence>
<gene>
    <name evidence="3" type="ORF">ACRE_070160</name>
</gene>
<dbReference type="OrthoDB" id="4775599at2759"/>
<feature type="region of interest" description="Disordered" evidence="1">
    <location>
        <begin position="120"/>
        <end position="146"/>
    </location>
</feature>
<organism evidence="3 4">
    <name type="scientific">Hapsidospora chrysogenum (strain ATCC 11550 / CBS 779.69 / DSM 880 / IAM 14645 / JCM 23072 / IMI 49137)</name>
    <name type="common">Acremonium chrysogenum</name>
    <dbReference type="NCBI Taxonomy" id="857340"/>
    <lineage>
        <taxon>Eukaryota</taxon>
        <taxon>Fungi</taxon>
        <taxon>Dikarya</taxon>
        <taxon>Ascomycota</taxon>
        <taxon>Pezizomycotina</taxon>
        <taxon>Sordariomycetes</taxon>
        <taxon>Hypocreomycetidae</taxon>
        <taxon>Hypocreales</taxon>
        <taxon>Bionectriaceae</taxon>
        <taxon>Hapsidospora</taxon>
    </lineage>
</organism>
<proteinExistence type="predicted"/>
<dbReference type="Proteomes" id="UP000029964">
    <property type="component" value="Unassembled WGS sequence"/>
</dbReference>
<evidence type="ECO:0000256" key="2">
    <source>
        <dbReference type="SAM" id="Phobius"/>
    </source>
</evidence>
<keyword evidence="2" id="KW-0472">Membrane</keyword>
<feature type="transmembrane region" description="Helical" evidence="2">
    <location>
        <begin position="14"/>
        <end position="35"/>
    </location>
</feature>
<name>A0A086SYU6_HAPC1</name>
<sequence>MSSDGTWSMTDRPFTYIVVPLIGVTVLFCVATIIVRRRRRQRRAQMESDVHWPQDHADAHPGRVSRPRTWAGHRSSHSRRTPCEETQEEEGLNELGEAPPPYDGKRETDLELQGTEMRDLEAGMGQPPGYLAEPRPVVLTRDTRWA</sequence>
<dbReference type="AlphaFoldDB" id="A0A086SYU6"/>
<protein>
    <submittedName>
        <fullName evidence="3">Uncharacterized protein</fullName>
    </submittedName>
</protein>
<evidence type="ECO:0000256" key="1">
    <source>
        <dbReference type="SAM" id="MobiDB-lite"/>
    </source>
</evidence>
<comment type="caution">
    <text evidence="3">The sequence shown here is derived from an EMBL/GenBank/DDBJ whole genome shotgun (WGS) entry which is preliminary data.</text>
</comment>
<accession>A0A086SYU6</accession>
<keyword evidence="4" id="KW-1185">Reference proteome</keyword>